<evidence type="ECO:0000313" key="2">
    <source>
        <dbReference type="Proteomes" id="UP001603418"/>
    </source>
</evidence>
<keyword evidence="2" id="KW-1185">Reference proteome</keyword>
<accession>A0ABW6Z9H3</accession>
<dbReference type="Proteomes" id="UP001603418">
    <property type="component" value="Unassembled WGS sequence"/>
</dbReference>
<proteinExistence type="predicted"/>
<evidence type="ECO:0000313" key="1">
    <source>
        <dbReference type="EMBL" id="MFF9887168.1"/>
    </source>
</evidence>
<dbReference type="EMBL" id="JBICBM010000026">
    <property type="protein sequence ID" value="MFF9887168.1"/>
    <property type="molecule type" value="Genomic_DNA"/>
</dbReference>
<reference evidence="1 2" key="1">
    <citation type="submission" date="2024-10" db="EMBL/GenBank/DDBJ databases">
        <title>The Natural Products Discovery Center: Release of the First 8490 Sequenced Strains for Exploring Actinobacteria Biosynthetic Diversity.</title>
        <authorList>
            <person name="Kalkreuter E."/>
            <person name="Kautsar S.A."/>
            <person name="Yang D."/>
            <person name="Bader C.D."/>
            <person name="Teijaro C.N."/>
            <person name="Fluegel L."/>
            <person name="Davis C.M."/>
            <person name="Simpson J.R."/>
            <person name="Lauterbach L."/>
            <person name="Steele A.D."/>
            <person name="Gui C."/>
            <person name="Meng S."/>
            <person name="Li G."/>
            <person name="Viehrig K."/>
            <person name="Ye F."/>
            <person name="Su P."/>
            <person name="Kiefer A.F."/>
            <person name="Nichols A."/>
            <person name="Cepeda A.J."/>
            <person name="Yan W."/>
            <person name="Fan B."/>
            <person name="Jiang Y."/>
            <person name="Adhikari A."/>
            <person name="Zheng C.-J."/>
            <person name="Schuster L."/>
            <person name="Cowan T.M."/>
            <person name="Smanski M.J."/>
            <person name="Chevrette M.G."/>
            <person name="De Carvalho L.P.S."/>
            <person name="Shen B."/>
        </authorList>
    </citation>
    <scope>NUCLEOTIDE SEQUENCE [LARGE SCALE GENOMIC DNA]</scope>
    <source>
        <strain evidence="1 2">NPDC013366</strain>
    </source>
</reference>
<organism evidence="1 2">
    <name type="scientific">Streptomyces eurythermus</name>
    <dbReference type="NCBI Taxonomy" id="42237"/>
    <lineage>
        <taxon>Bacteria</taxon>
        <taxon>Bacillati</taxon>
        <taxon>Actinomycetota</taxon>
        <taxon>Actinomycetes</taxon>
        <taxon>Kitasatosporales</taxon>
        <taxon>Streptomycetaceae</taxon>
        <taxon>Streptomyces</taxon>
    </lineage>
</organism>
<sequence length="57" mass="6487">MGNADALVSELASWLVRHAPPRLLAQDAPDNLLHRIRLIGLTGPARWTDPHWPNHRY</sequence>
<name>A0ABW6Z9H3_9ACTN</name>
<comment type="caution">
    <text evidence="1">The sequence shown here is derived from an EMBL/GenBank/DDBJ whole genome shotgun (WGS) entry which is preliminary data.</text>
</comment>
<protein>
    <submittedName>
        <fullName evidence="1">Uncharacterized protein</fullName>
    </submittedName>
</protein>
<gene>
    <name evidence="1" type="ORF">ACF1HC_37205</name>
</gene>
<dbReference type="RefSeq" id="WP_342451016.1">
    <property type="nucleotide sequence ID" value="NZ_JBFACJ010000033.1"/>
</dbReference>